<reference evidence="11 12" key="2">
    <citation type="submission" date="2018-11" db="EMBL/GenBank/DDBJ databases">
        <authorList>
            <consortium name="Pathogen Informatics"/>
        </authorList>
    </citation>
    <scope>NUCLEOTIDE SEQUENCE [LARGE SCALE GENOMIC DNA]</scope>
    <source>
        <strain evidence="11 12">Costa Rica</strain>
    </source>
</reference>
<evidence type="ECO:0000256" key="9">
    <source>
        <dbReference type="ARBA" id="ARBA00023136"/>
    </source>
</evidence>
<dbReference type="GO" id="GO:0016758">
    <property type="term" value="F:hexosyltransferase activity"/>
    <property type="evidence" value="ECO:0007669"/>
    <property type="project" value="InterPro"/>
</dbReference>
<dbReference type="EC" id="2.4.1.-" evidence="10"/>
<proteinExistence type="inferred from homology"/>
<evidence type="ECO:0000256" key="10">
    <source>
        <dbReference type="RuleBase" id="RU363063"/>
    </source>
</evidence>
<dbReference type="PANTHER" id="PTHR11214">
    <property type="entry name" value="BETA-1,3-N-ACETYLGLUCOSAMINYLTRANSFERASE"/>
    <property type="match status" value="1"/>
</dbReference>
<dbReference type="Proteomes" id="UP000267027">
    <property type="component" value="Unassembled WGS sequence"/>
</dbReference>
<keyword evidence="5 10" id="KW-0812">Transmembrane</keyword>
<evidence type="ECO:0000256" key="6">
    <source>
        <dbReference type="ARBA" id="ARBA00022968"/>
    </source>
</evidence>
<dbReference type="PANTHER" id="PTHR11214:SF3">
    <property type="entry name" value="BETA-1,3-GALACTOSYLTRANSFERASE 6"/>
    <property type="match status" value="1"/>
</dbReference>
<dbReference type="Pfam" id="PF01762">
    <property type="entry name" value="Galactosyl_T"/>
    <property type="match status" value="1"/>
</dbReference>
<dbReference type="OrthoDB" id="6355886at2759"/>
<dbReference type="Gene3D" id="3.90.550.50">
    <property type="match status" value="1"/>
</dbReference>
<dbReference type="InterPro" id="IPR002659">
    <property type="entry name" value="Glyco_trans_31"/>
</dbReference>
<dbReference type="EMBL" id="UYYA01001095">
    <property type="protein sequence ID" value="VDM55096.1"/>
    <property type="molecule type" value="Genomic_DNA"/>
</dbReference>
<feature type="transmembrane region" description="Helical" evidence="10">
    <location>
        <begin position="69"/>
        <end position="87"/>
    </location>
</feature>
<keyword evidence="4" id="KW-0808">Transferase</keyword>
<keyword evidence="12" id="KW-1185">Reference proteome</keyword>
<protein>
    <recommendedName>
        <fullName evidence="10">Hexosyltransferase</fullName>
        <ecNumber evidence="10">2.4.1.-</ecNumber>
    </recommendedName>
</protein>
<reference evidence="13" key="1">
    <citation type="submission" date="2016-04" db="UniProtKB">
        <authorList>
            <consortium name="WormBaseParasite"/>
        </authorList>
    </citation>
    <scope>IDENTIFICATION</scope>
</reference>
<dbReference type="WBParaSite" id="ACOC_0000351001-mRNA-1">
    <property type="protein sequence ID" value="ACOC_0000351001-mRNA-1"/>
    <property type="gene ID" value="ACOC_0000351001"/>
</dbReference>
<evidence type="ECO:0000313" key="12">
    <source>
        <dbReference type="Proteomes" id="UP000267027"/>
    </source>
</evidence>
<evidence type="ECO:0000313" key="13">
    <source>
        <dbReference type="WBParaSite" id="ACOC_0000351001-mRNA-1"/>
    </source>
</evidence>
<keyword evidence="6" id="KW-0735">Signal-anchor</keyword>
<dbReference type="AlphaFoldDB" id="A0A158PFJ8"/>
<feature type="transmembrane region" description="Helical" evidence="10">
    <location>
        <begin position="14"/>
        <end position="38"/>
    </location>
</feature>
<accession>A0A158PFJ8</accession>
<keyword evidence="8 10" id="KW-0333">Golgi apparatus</keyword>
<sequence>MILKNGPVKPVQGYYKFLGVVAAFVVVVVAVGVVGRWVTFRRFRLPRSLDVFCLAVAFGLTTAMKSKAYFRSSLFVLASLFIARYFFALKTRILLPLKLGEAPSVILAPPSGFCNSRRYLVILITRVQEPEKRRRFMTTYGRFSELHNFTVLFPVGLSKDEEVNSALGREHEAHANILQTNFVDSYRNLTLKSYSWANYVRKNCTSVKAVLKIDDDVALNVKEVFKYLDDIDPNGNILYCNPVKRVAVEREKRNMWYVSFEQYPHEFYPEYCLSPIYAGTPGTFAKLYNATTAVNHFWIDDVFSTGVVGLEAGVSFRWMPISKNFSNFQSFFNGSAVAQYVKEMDVAWALFVAMNIDPTRILE</sequence>
<comment type="caution">
    <text evidence="10">Lacks conserved residue(s) required for the propagation of feature annotation.</text>
</comment>
<keyword evidence="9 10" id="KW-0472">Membrane</keyword>
<evidence type="ECO:0000313" key="11">
    <source>
        <dbReference type="EMBL" id="VDM55096.1"/>
    </source>
</evidence>
<evidence type="ECO:0000256" key="3">
    <source>
        <dbReference type="ARBA" id="ARBA00022676"/>
    </source>
</evidence>
<dbReference type="GO" id="GO:0006493">
    <property type="term" value="P:protein O-linked glycosylation"/>
    <property type="evidence" value="ECO:0007669"/>
    <property type="project" value="TreeGrafter"/>
</dbReference>
<evidence type="ECO:0000256" key="5">
    <source>
        <dbReference type="ARBA" id="ARBA00022692"/>
    </source>
</evidence>
<evidence type="ECO:0000256" key="7">
    <source>
        <dbReference type="ARBA" id="ARBA00022989"/>
    </source>
</evidence>
<dbReference type="GO" id="GO:0000139">
    <property type="term" value="C:Golgi membrane"/>
    <property type="evidence" value="ECO:0007669"/>
    <property type="project" value="UniProtKB-SubCell"/>
</dbReference>
<keyword evidence="7 10" id="KW-1133">Transmembrane helix</keyword>
<evidence type="ECO:0000256" key="1">
    <source>
        <dbReference type="ARBA" id="ARBA00004323"/>
    </source>
</evidence>
<dbReference type="STRING" id="334426.A0A158PFJ8"/>
<keyword evidence="3 10" id="KW-0328">Glycosyltransferase</keyword>
<evidence type="ECO:0000256" key="4">
    <source>
        <dbReference type="ARBA" id="ARBA00022679"/>
    </source>
</evidence>
<gene>
    <name evidence="11" type="ORF">ACOC_LOCUS3511</name>
</gene>
<dbReference type="OMA" id="DTRERWY"/>
<organism evidence="13">
    <name type="scientific">Angiostrongylus costaricensis</name>
    <name type="common">Nematode worm</name>
    <dbReference type="NCBI Taxonomy" id="334426"/>
    <lineage>
        <taxon>Eukaryota</taxon>
        <taxon>Metazoa</taxon>
        <taxon>Ecdysozoa</taxon>
        <taxon>Nematoda</taxon>
        <taxon>Chromadorea</taxon>
        <taxon>Rhabditida</taxon>
        <taxon>Rhabditina</taxon>
        <taxon>Rhabditomorpha</taxon>
        <taxon>Strongyloidea</taxon>
        <taxon>Metastrongylidae</taxon>
        <taxon>Angiostrongylus</taxon>
    </lineage>
</organism>
<evidence type="ECO:0000256" key="2">
    <source>
        <dbReference type="ARBA" id="ARBA00008661"/>
    </source>
</evidence>
<evidence type="ECO:0000256" key="8">
    <source>
        <dbReference type="ARBA" id="ARBA00023034"/>
    </source>
</evidence>
<comment type="similarity">
    <text evidence="2 10">Belongs to the glycosyltransferase 31 family.</text>
</comment>
<name>A0A158PFJ8_ANGCS</name>
<comment type="subcellular location">
    <subcellularLocation>
        <location evidence="1 10">Golgi apparatus membrane</location>
        <topology evidence="1 10">Single-pass type II membrane protein</topology>
    </subcellularLocation>
</comment>